<evidence type="ECO:0000313" key="1">
    <source>
        <dbReference type="EMBL" id="JAP10709.1"/>
    </source>
</evidence>
<protein>
    <submittedName>
        <fullName evidence="1">Putative ovule protein</fullName>
    </submittedName>
</protein>
<organism evidence="1">
    <name type="scientific">Solanum chacoense</name>
    <name type="common">Chaco potato</name>
    <dbReference type="NCBI Taxonomy" id="4108"/>
    <lineage>
        <taxon>Eukaryota</taxon>
        <taxon>Viridiplantae</taxon>
        <taxon>Streptophyta</taxon>
        <taxon>Embryophyta</taxon>
        <taxon>Tracheophyta</taxon>
        <taxon>Spermatophyta</taxon>
        <taxon>Magnoliopsida</taxon>
        <taxon>eudicotyledons</taxon>
        <taxon>Gunneridae</taxon>
        <taxon>Pentapetalae</taxon>
        <taxon>asterids</taxon>
        <taxon>lamiids</taxon>
        <taxon>Solanales</taxon>
        <taxon>Solanaceae</taxon>
        <taxon>Solanoideae</taxon>
        <taxon>Solaneae</taxon>
        <taxon>Solanum</taxon>
    </lineage>
</organism>
<dbReference type="EMBL" id="GEDG01036398">
    <property type="protein sequence ID" value="JAP08717.1"/>
    <property type="molecule type" value="Transcribed_RNA"/>
</dbReference>
<dbReference type="AlphaFoldDB" id="A0A0V0GRC6"/>
<proteinExistence type="predicted"/>
<dbReference type="EMBL" id="GEDG01032632">
    <property type="protein sequence ID" value="JAP10709.1"/>
    <property type="molecule type" value="Transcribed_RNA"/>
</dbReference>
<name>A0A0V0GRC6_SOLCH</name>
<dbReference type="EMBL" id="GEDG01028421">
    <property type="protein sequence ID" value="JAP13188.1"/>
    <property type="molecule type" value="Transcribed_RNA"/>
</dbReference>
<sequence length="76" mass="8810">MLAAMTDFKAFELIRVLAWQSLVSFPPSPDHPFSEMTDELPLFLFLLLTLLRFIHNEDLDVFICRCSIKHVACRAK</sequence>
<accession>A0A0V0GRC6</accession>
<reference evidence="1" key="1">
    <citation type="submission" date="2015-12" db="EMBL/GenBank/DDBJ databases">
        <title>Gene expression during late stages of embryo sac development: a critical building block for successful pollen-pistil interactions.</title>
        <authorList>
            <person name="Liu Y."/>
            <person name="Joly V."/>
            <person name="Sabar M."/>
            <person name="Matton D.P."/>
        </authorList>
    </citation>
    <scope>NUCLEOTIDE SEQUENCE</scope>
</reference>